<name>A0A915KNV0_ROMCU</name>
<proteinExistence type="predicted"/>
<evidence type="ECO:0000313" key="2">
    <source>
        <dbReference type="WBParaSite" id="nRc.2.0.1.t40461-RA"/>
    </source>
</evidence>
<organism evidence="1 2">
    <name type="scientific">Romanomermis culicivorax</name>
    <name type="common">Nematode worm</name>
    <dbReference type="NCBI Taxonomy" id="13658"/>
    <lineage>
        <taxon>Eukaryota</taxon>
        <taxon>Metazoa</taxon>
        <taxon>Ecdysozoa</taxon>
        <taxon>Nematoda</taxon>
        <taxon>Enoplea</taxon>
        <taxon>Dorylaimia</taxon>
        <taxon>Mermithida</taxon>
        <taxon>Mermithoidea</taxon>
        <taxon>Mermithidae</taxon>
        <taxon>Romanomermis</taxon>
    </lineage>
</organism>
<evidence type="ECO:0000313" key="1">
    <source>
        <dbReference type="Proteomes" id="UP000887565"/>
    </source>
</evidence>
<sequence length="135" mass="15661">MMDNTMCNDEIDVAIKRNSEINYPTCRPCHISLTRCDDVPRTSITTKIKSLEPKPKRLRIPVFNFIQKLNIRCIQYVVGGTNFWKVRFKEEDLLSNESLTCYSDDSDEIEIKVTNFTVIAECGHLCPLETIEKRN</sequence>
<protein>
    <submittedName>
        <fullName evidence="2">Uncharacterized protein</fullName>
    </submittedName>
</protein>
<dbReference type="WBParaSite" id="nRc.2.0.1.t40461-RA">
    <property type="protein sequence ID" value="nRc.2.0.1.t40461-RA"/>
    <property type="gene ID" value="nRc.2.0.1.g40461"/>
</dbReference>
<reference evidence="2" key="1">
    <citation type="submission" date="2022-11" db="UniProtKB">
        <authorList>
            <consortium name="WormBaseParasite"/>
        </authorList>
    </citation>
    <scope>IDENTIFICATION</scope>
</reference>
<dbReference type="Proteomes" id="UP000887565">
    <property type="component" value="Unplaced"/>
</dbReference>
<accession>A0A915KNV0</accession>
<keyword evidence="1" id="KW-1185">Reference proteome</keyword>
<dbReference type="AlphaFoldDB" id="A0A915KNV0"/>